<dbReference type="Pfam" id="PF22837">
    <property type="entry name" value="M_Eco57I_C"/>
    <property type="match status" value="1"/>
</dbReference>
<dbReference type="InterPro" id="IPR011639">
    <property type="entry name" value="MethylTrfase_TaqI-like_dom"/>
</dbReference>
<name>A0A073CBM9_PLAA1</name>
<dbReference type="EMBL" id="CM002804">
    <property type="protein sequence ID" value="KEI65297.1"/>
    <property type="molecule type" value="Genomic_DNA"/>
</dbReference>
<dbReference type="GO" id="GO:0032259">
    <property type="term" value="P:methylation"/>
    <property type="evidence" value="ECO:0007669"/>
    <property type="project" value="UniProtKB-KW"/>
</dbReference>
<dbReference type="Pfam" id="PF07669">
    <property type="entry name" value="Eco57I"/>
    <property type="match status" value="1"/>
</dbReference>
<evidence type="ECO:0000256" key="4">
    <source>
        <dbReference type="ARBA" id="ARBA00022679"/>
    </source>
</evidence>
<dbReference type="GO" id="GO:0009007">
    <property type="term" value="F:site-specific DNA-methyltransferase (adenine-specific) activity"/>
    <property type="evidence" value="ECO:0007669"/>
    <property type="project" value="UniProtKB-EC"/>
</dbReference>
<dbReference type="PANTHER" id="PTHR33841:SF5">
    <property type="entry name" value="DNA METHYLASE (MODIFICATION METHYLASE) (METHYLTRANSFERASE)-RELATED"/>
    <property type="match status" value="1"/>
</dbReference>
<keyword evidence="4 9" id="KW-0808">Transferase</keyword>
<evidence type="ECO:0000256" key="1">
    <source>
        <dbReference type="ARBA" id="ARBA00006594"/>
    </source>
</evidence>
<dbReference type="PRINTS" id="PR00507">
    <property type="entry name" value="N12N6MTFRASE"/>
</dbReference>
<evidence type="ECO:0000259" key="7">
    <source>
        <dbReference type="Pfam" id="PF07669"/>
    </source>
</evidence>
<geneLocation type="plasmid" evidence="9 10">
    <name>pPA115</name>
</geneLocation>
<keyword evidence="5" id="KW-0949">S-adenosyl-L-methionine</keyword>
<dbReference type="HOGENOM" id="CLU_020255_0_0_3"/>
<dbReference type="InterPro" id="IPR054520">
    <property type="entry name" value="M_Eco57I_C"/>
</dbReference>
<dbReference type="InterPro" id="IPR050953">
    <property type="entry name" value="N4_N6_ade-DNA_methylase"/>
</dbReference>
<dbReference type="EC" id="2.1.1.72" evidence="2"/>
<evidence type="ECO:0000256" key="2">
    <source>
        <dbReference type="ARBA" id="ARBA00011900"/>
    </source>
</evidence>
<evidence type="ECO:0000256" key="5">
    <source>
        <dbReference type="ARBA" id="ARBA00022691"/>
    </source>
</evidence>
<dbReference type="Gene3D" id="3.40.50.150">
    <property type="entry name" value="Vaccinia Virus protein VP39"/>
    <property type="match status" value="1"/>
</dbReference>
<evidence type="ECO:0000259" key="8">
    <source>
        <dbReference type="Pfam" id="PF22837"/>
    </source>
</evidence>
<proteinExistence type="inferred from homology"/>
<dbReference type="Proteomes" id="UP000027395">
    <property type="component" value="Plasmid pPA115"/>
</dbReference>
<keyword evidence="10" id="KW-1185">Reference proteome</keyword>
<dbReference type="GO" id="GO:0006304">
    <property type="term" value="P:DNA modification"/>
    <property type="evidence" value="ECO:0007669"/>
    <property type="project" value="InterPro"/>
</dbReference>
<keyword evidence="3 9" id="KW-0489">Methyltransferase</keyword>
<dbReference type="PANTHER" id="PTHR33841">
    <property type="entry name" value="DNA METHYLTRANSFERASE YEEA-RELATED"/>
    <property type="match status" value="1"/>
</dbReference>
<feature type="domain" description="Type II methyltransferase M.Eco57I C-terminal" evidence="8">
    <location>
        <begin position="298"/>
        <end position="528"/>
    </location>
</feature>
<organism evidence="9 10">
    <name type="scientific">Planktothrix agardhii (strain NIVA-CYA 126/8)</name>
    <dbReference type="NCBI Taxonomy" id="388467"/>
    <lineage>
        <taxon>Bacteria</taxon>
        <taxon>Bacillati</taxon>
        <taxon>Cyanobacteriota</taxon>
        <taxon>Cyanophyceae</taxon>
        <taxon>Oscillatoriophycideae</taxon>
        <taxon>Oscillatoriales</taxon>
        <taxon>Microcoleaceae</taxon>
        <taxon>Planktothrix</taxon>
    </lineage>
</organism>
<comment type="similarity">
    <text evidence="1">Belongs to the N(4)/N(6)-methyltransferase family.</text>
</comment>
<dbReference type="AlphaFoldDB" id="A0A073CBM9"/>
<comment type="catalytic activity">
    <reaction evidence="6">
        <text>a 2'-deoxyadenosine in DNA + S-adenosyl-L-methionine = an N(6)-methyl-2'-deoxyadenosine in DNA + S-adenosyl-L-homocysteine + H(+)</text>
        <dbReference type="Rhea" id="RHEA:15197"/>
        <dbReference type="Rhea" id="RHEA-COMP:12418"/>
        <dbReference type="Rhea" id="RHEA-COMP:12419"/>
        <dbReference type="ChEBI" id="CHEBI:15378"/>
        <dbReference type="ChEBI" id="CHEBI:57856"/>
        <dbReference type="ChEBI" id="CHEBI:59789"/>
        <dbReference type="ChEBI" id="CHEBI:90615"/>
        <dbReference type="ChEBI" id="CHEBI:90616"/>
        <dbReference type="EC" id="2.1.1.72"/>
    </reaction>
</comment>
<sequence length="537" mass="60855">MGTSNRRLGIVWDMNLTTTESIRVLRQLQLDSAKTQTERNKLGQFATPPALATEMLKYAKTLLPSASKIRFLDPAFGTGAFYSALLEQFSLPQIVEAIAYEIDPHYGNEAIELWRDTPLQLNIADFTKAVRPNCDSRSDPFGNRTKANLLICNPPYTRHHHLSRVEKLRLQRITEEIAGIKLSQLASLYCYFLCLSDAWMATDGLAGWLIPTGFMDVNYGQPIKDYLLNCVTLLRIHCFDPVDVQFEDALVSSAVVWFKKALPPVNHAVEFTYGRSLTQPKMSLMMSVESLRGAAKWTKFGLMSERVISQEQSLKLKDLFTIKRGLATGANDFFVLKPEQISEYQLPMEFLKPVLPSPRLLPVDEIKADDLGNPILDRQLFLLSCELPPDEVKAKYPTLWEYLQMGVEQGICDRYLCKHRSPWYSQEKRPPSPFLCTYMGRQNTGRGRPFRFILNHSRATATNVYLMLYPKPALAKVLLDPSELLKEVWQALDRISDEALMSEGRVYGGGLHKLEPRELGNALAGKIVEVLSKQSVD</sequence>
<dbReference type="PATRIC" id="fig|388467.6.peg.4727"/>
<dbReference type="SUPFAM" id="SSF53335">
    <property type="entry name" value="S-adenosyl-L-methionine-dependent methyltransferases"/>
    <property type="match status" value="1"/>
</dbReference>
<protein>
    <recommendedName>
        <fullName evidence="2">site-specific DNA-methyltransferase (adenine-specific)</fullName>
        <ecNumber evidence="2">2.1.1.72</ecNumber>
    </recommendedName>
</protein>
<dbReference type="InterPro" id="IPR002052">
    <property type="entry name" value="DNA_methylase_N6_adenine_CS"/>
</dbReference>
<dbReference type="GO" id="GO:0003676">
    <property type="term" value="F:nucleic acid binding"/>
    <property type="evidence" value="ECO:0007669"/>
    <property type="project" value="InterPro"/>
</dbReference>
<evidence type="ECO:0000313" key="10">
    <source>
        <dbReference type="Proteomes" id="UP000027395"/>
    </source>
</evidence>
<feature type="domain" description="Type II methyltransferase M.TaqI-like" evidence="7">
    <location>
        <begin position="142"/>
        <end position="241"/>
    </location>
</feature>
<accession>A0A073CBM9</accession>
<evidence type="ECO:0000313" key="9">
    <source>
        <dbReference type="EMBL" id="KEI65297.1"/>
    </source>
</evidence>
<keyword evidence="9" id="KW-0614">Plasmid</keyword>
<evidence type="ECO:0000256" key="6">
    <source>
        <dbReference type="ARBA" id="ARBA00047942"/>
    </source>
</evidence>
<dbReference type="InterPro" id="IPR029063">
    <property type="entry name" value="SAM-dependent_MTases_sf"/>
</dbReference>
<dbReference type="PROSITE" id="PS00092">
    <property type="entry name" value="N6_MTASE"/>
    <property type="match status" value="1"/>
</dbReference>
<reference evidence="9 10" key="1">
    <citation type="journal article" date="2014" name="Appl. Environ. Microbiol.">
        <title>Elucidation of insertion elements encoded on plasmids and in vitro construction of shuttle vectors from the toxic cyanobacterium Planktothrix.</title>
        <authorList>
            <person name="Christiansen G."/>
            <person name="Goesmann A."/>
            <person name="Kurmayer R."/>
        </authorList>
    </citation>
    <scope>NUCLEOTIDE SEQUENCE [LARGE SCALE GENOMIC DNA]</scope>
    <source>
        <strain evidence="9 10">NIVA-CYA 126/8</strain>
        <plasmid evidence="9">pPA115</plasmid>
    </source>
</reference>
<evidence type="ECO:0000256" key="3">
    <source>
        <dbReference type="ARBA" id="ARBA00022603"/>
    </source>
</evidence>
<gene>
    <name evidence="9" type="ORF">A19Y_9105</name>
</gene>